<accession>A0A1S2CR57</accession>
<keyword evidence="1 4" id="KW-0378">Hydrolase</keyword>
<proteinExistence type="predicted"/>
<dbReference type="GO" id="GO:0016042">
    <property type="term" value="P:lipid catabolic process"/>
    <property type="evidence" value="ECO:0007669"/>
    <property type="project" value="UniProtKB-UniRule"/>
</dbReference>
<feature type="domain" description="PNPLA" evidence="5">
    <location>
        <begin position="9"/>
        <end position="175"/>
    </location>
</feature>
<dbReference type="Pfam" id="PF01734">
    <property type="entry name" value="Patatin"/>
    <property type="match status" value="1"/>
</dbReference>
<dbReference type="Pfam" id="PF19890">
    <property type="entry name" value="DUF6363"/>
    <property type="match status" value="1"/>
</dbReference>
<dbReference type="OrthoDB" id="9802424at2"/>
<name>A0A1S2CR57_AERSO</name>
<evidence type="ECO:0000313" key="7">
    <source>
        <dbReference type="Proteomes" id="UP000179934"/>
    </source>
</evidence>
<dbReference type="PANTHER" id="PTHR14226">
    <property type="entry name" value="NEUROPATHY TARGET ESTERASE/SWISS CHEESE D.MELANOGASTER"/>
    <property type="match status" value="1"/>
</dbReference>
<feature type="short sequence motif" description="DGA/G" evidence="4">
    <location>
        <begin position="162"/>
        <end position="164"/>
    </location>
</feature>
<evidence type="ECO:0000256" key="4">
    <source>
        <dbReference type="PROSITE-ProRule" id="PRU01161"/>
    </source>
</evidence>
<reference evidence="6 7" key="1">
    <citation type="submission" date="2016-09" db="EMBL/GenBank/DDBJ databases">
        <title>Draft Genome Sequence of Aeromonas sobria Strain 08005, Isolated from Sick Rana catesbeiana.</title>
        <authorList>
            <person name="Yang Q."/>
        </authorList>
    </citation>
    <scope>NUCLEOTIDE SEQUENCE [LARGE SCALE GENOMIC DNA]</scope>
    <source>
        <strain evidence="6 7">08005</strain>
    </source>
</reference>
<dbReference type="EMBL" id="MKFU01000031">
    <property type="protein sequence ID" value="OHY90467.1"/>
    <property type="molecule type" value="Genomic_DNA"/>
</dbReference>
<dbReference type="PANTHER" id="PTHR14226:SF25">
    <property type="entry name" value="PHOSPHOESTERASE"/>
    <property type="match status" value="1"/>
</dbReference>
<sequence length="284" mass="31411">MTDGALSALIVEGGAMRSIFASGVLDAFIESGYFPFDFAIGVSAGATALLSYLSGQTRRSHHIITELACSSDFLDPLRFVKGGNLVDIEWLWRTSCHRFPLDFDTFRERAIPFYAVTTDVETGCAAYLPVRHDNMAEVLTATCSLPVVQHETPCVEGRPMADGGLSDSIPVIEAYRRGARQLMVILSEPWGYRKKPARFCWMVKTLLKTQPALANAMLMRAYHYNRALDFIANPPADCKIEVIAPPGDFAVSRFTKDPAKLDAGYLQGYWQGCQSLLQAREEIA</sequence>
<gene>
    <name evidence="6" type="ORF">BJD16_19085</name>
</gene>
<dbReference type="AlphaFoldDB" id="A0A1S2CR57"/>
<feature type="active site" description="Nucleophile" evidence="4">
    <location>
        <position position="43"/>
    </location>
</feature>
<evidence type="ECO:0000256" key="1">
    <source>
        <dbReference type="ARBA" id="ARBA00022801"/>
    </source>
</evidence>
<evidence type="ECO:0000259" key="5">
    <source>
        <dbReference type="PROSITE" id="PS51635"/>
    </source>
</evidence>
<dbReference type="InterPro" id="IPR037483">
    <property type="entry name" value="YjjU-like"/>
</dbReference>
<organism evidence="6 7">
    <name type="scientific">Aeromonas sobria</name>
    <dbReference type="NCBI Taxonomy" id="646"/>
    <lineage>
        <taxon>Bacteria</taxon>
        <taxon>Pseudomonadati</taxon>
        <taxon>Pseudomonadota</taxon>
        <taxon>Gammaproteobacteria</taxon>
        <taxon>Aeromonadales</taxon>
        <taxon>Aeromonadaceae</taxon>
        <taxon>Aeromonas</taxon>
    </lineage>
</organism>
<dbReference type="STRING" id="646.BJD16_19085"/>
<dbReference type="RefSeq" id="WP_042021214.1">
    <property type="nucleotide sequence ID" value="NZ_CDBW01000023.1"/>
</dbReference>
<dbReference type="InterPro" id="IPR050301">
    <property type="entry name" value="NTE"/>
</dbReference>
<dbReference type="CDD" id="cd07208">
    <property type="entry name" value="Pat_hypo_Ecoli_yjju_like"/>
    <property type="match status" value="1"/>
</dbReference>
<dbReference type="InterPro" id="IPR045943">
    <property type="entry name" value="DUF6363"/>
</dbReference>
<evidence type="ECO:0000313" key="6">
    <source>
        <dbReference type="EMBL" id="OHY90467.1"/>
    </source>
</evidence>
<comment type="caution">
    <text evidence="4">Lacks conserved residue(s) required for the propagation of feature annotation.</text>
</comment>
<evidence type="ECO:0000256" key="2">
    <source>
        <dbReference type="ARBA" id="ARBA00022963"/>
    </source>
</evidence>
<feature type="short sequence motif" description="GXSXG" evidence="4">
    <location>
        <begin position="41"/>
        <end position="45"/>
    </location>
</feature>
<dbReference type="PROSITE" id="PS51635">
    <property type="entry name" value="PNPLA"/>
    <property type="match status" value="1"/>
</dbReference>
<dbReference type="Proteomes" id="UP000179934">
    <property type="component" value="Unassembled WGS sequence"/>
</dbReference>
<dbReference type="SUPFAM" id="SSF52151">
    <property type="entry name" value="FabD/lysophospholipase-like"/>
    <property type="match status" value="1"/>
</dbReference>
<evidence type="ECO:0000256" key="3">
    <source>
        <dbReference type="ARBA" id="ARBA00023098"/>
    </source>
</evidence>
<dbReference type="GeneID" id="58922680"/>
<dbReference type="GO" id="GO:0016787">
    <property type="term" value="F:hydrolase activity"/>
    <property type="evidence" value="ECO:0007669"/>
    <property type="project" value="UniProtKB-UniRule"/>
</dbReference>
<dbReference type="InterPro" id="IPR002641">
    <property type="entry name" value="PNPLA_dom"/>
</dbReference>
<keyword evidence="3 4" id="KW-0443">Lipid metabolism</keyword>
<feature type="active site" description="Proton acceptor" evidence="4">
    <location>
        <position position="162"/>
    </location>
</feature>
<dbReference type="InterPro" id="IPR016035">
    <property type="entry name" value="Acyl_Trfase/lysoPLipase"/>
</dbReference>
<protein>
    <submittedName>
        <fullName evidence="6">Patatin family protein</fullName>
    </submittedName>
</protein>
<keyword evidence="2 4" id="KW-0442">Lipid degradation</keyword>
<dbReference type="Gene3D" id="3.40.1090.10">
    <property type="entry name" value="Cytosolic phospholipase A2 catalytic domain"/>
    <property type="match status" value="2"/>
</dbReference>
<comment type="caution">
    <text evidence="6">The sequence shown here is derived from an EMBL/GenBank/DDBJ whole genome shotgun (WGS) entry which is preliminary data.</text>
</comment>